<dbReference type="OrthoDB" id="9772725at2"/>
<dbReference type="KEGG" id="ccos:Pan44_52240"/>
<evidence type="ECO:0000256" key="4">
    <source>
        <dbReference type="ARBA" id="ARBA00022692"/>
    </source>
</evidence>
<evidence type="ECO:0000256" key="7">
    <source>
        <dbReference type="ARBA" id="ARBA00023136"/>
    </source>
</evidence>
<dbReference type="InParanoid" id="A0A517SLZ9"/>
<keyword evidence="3" id="KW-1003">Cell membrane</keyword>
<dbReference type="PANTHER" id="PTHR23517">
    <property type="entry name" value="RESISTANCE PROTEIN MDTM, PUTATIVE-RELATED-RELATED"/>
    <property type="match status" value="1"/>
</dbReference>
<comment type="subcellular location">
    <subcellularLocation>
        <location evidence="1">Cell membrane</location>
        <topology evidence="1">Multi-pass membrane protein</topology>
    </subcellularLocation>
    <subcellularLocation>
        <location evidence="8">Membrane</location>
        <topology evidence="8">Multi-pass membrane protein</topology>
    </subcellularLocation>
</comment>
<keyword evidence="11" id="KW-1185">Reference proteome</keyword>
<dbReference type="PROSITE" id="PS01023">
    <property type="entry name" value="PTR2_2"/>
    <property type="match status" value="1"/>
</dbReference>
<reference evidence="10 11" key="1">
    <citation type="submission" date="2019-02" db="EMBL/GenBank/DDBJ databases">
        <title>Deep-cultivation of Planctomycetes and their phenomic and genomic characterization uncovers novel biology.</title>
        <authorList>
            <person name="Wiegand S."/>
            <person name="Jogler M."/>
            <person name="Boedeker C."/>
            <person name="Pinto D."/>
            <person name="Vollmers J."/>
            <person name="Rivas-Marin E."/>
            <person name="Kohn T."/>
            <person name="Peeters S.H."/>
            <person name="Heuer A."/>
            <person name="Rast P."/>
            <person name="Oberbeckmann S."/>
            <person name="Bunk B."/>
            <person name="Jeske O."/>
            <person name="Meyerdierks A."/>
            <person name="Storesund J.E."/>
            <person name="Kallscheuer N."/>
            <person name="Luecker S."/>
            <person name="Lage O.M."/>
            <person name="Pohl T."/>
            <person name="Merkel B.J."/>
            <person name="Hornburger P."/>
            <person name="Mueller R.-W."/>
            <person name="Bruemmer F."/>
            <person name="Labrenz M."/>
            <person name="Spormann A.M."/>
            <person name="Op den Camp H."/>
            <person name="Overmann J."/>
            <person name="Amann R."/>
            <person name="Jetten M.S.M."/>
            <person name="Mascher T."/>
            <person name="Medema M.H."/>
            <person name="Devos D.P."/>
            <person name="Kaster A.-K."/>
            <person name="Ovreas L."/>
            <person name="Rohde M."/>
            <person name="Galperin M.Y."/>
            <person name="Jogler C."/>
        </authorList>
    </citation>
    <scope>NUCLEOTIDE SEQUENCE [LARGE SCALE GENOMIC DNA]</scope>
    <source>
        <strain evidence="10 11">Pan44</strain>
    </source>
</reference>
<feature type="transmembrane region" description="Helical" evidence="9">
    <location>
        <begin position="440"/>
        <end position="462"/>
    </location>
</feature>
<comment type="similarity">
    <text evidence="8">Belongs to the major facilitator superfamily. Proton-dependent oligopeptide transporter (POT/PTR) (TC 2.A.17) family.</text>
</comment>
<evidence type="ECO:0000256" key="9">
    <source>
        <dbReference type="SAM" id="Phobius"/>
    </source>
</evidence>
<proteinExistence type="inferred from homology"/>
<keyword evidence="4 8" id="KW-0812">Transmembrane</keyword>
<keyword evidence="5" id="KW-0653">Protein transport</keyword>
<evidence type="ECO:0000256" key="8">
    <source>
        <dbReference type="RuleBase" id="RU003755"/>
    </source>
</evidence>
<dbReference type="GO" id="GO:1904680">
    <property type="term" value="F:peptide transmembrane transporter activity"/>
    <property type="evidence" value="ECO:0007669"/>
    <property type="project" value="InterPro"/>
</dbReference>
<feature type="transmembrane region" description="Helical" evidence="9">
    <location>
        <begin position="243"/>
        <end position="262"/>
    </location>
</feature>
<name>A0A517SLZ9_9PLAN</name>
<evidence type="ECO:0000256" key="1">
    <source>
        <dbReference type="ARBA" id="ARBA00004651"/>
    </source>
</evidence>
<feature type="transmembrane region" description="Helical" evidence="9">
    <location>
        <begin position="314"/>
        <end position="331"/>
    </location>
</feature>
<evidence type="ECO:0000256" key="3">
    <source>
        <dbReference type="ARBA" id="ARBA00022475"/>
    </source>
</evidence>
<evidence type="ECO:0000256" key="5">
    <source>
        <dbReference type="ARBA" id="ARBA00022856"/>
    </source>
</evidence>
<dbReference type="PANTHER" id="PTHR23517:SF15">
    <property type="entry name" value="PROTON-DEPENDENT OLIGOPEPTIDE FAMILY TRANSPORT PROTEIN"/>
    <property type="match status" value="1"/>
</dbReference>
<dbReference type="CDD" id="cd17346">
    <property type="entry name" value="MFS_DtpA_like"/>
    <property type="match status" value="1"/>
</dbReference>
<keyword evidence="5" id="KW-0571">Peptide transport</keyword>
<dbReference type="SUPFAM" id="SSF103473">
    <property type="entry name" value="MFS general substrate transporter"/>
    <property type="match status" value="2"/>
</dbReference>
<evidence type="ECO:0000256" key="2">
    <source>
        <dbReference type="ARBA" id="ARBA00022448"/>
    </source>
</evidence>
<dbReference type="InterPro" id="IPR050171">
    <property type="entry name" value="MFS_Transporters"/>
</dbReference>
<evidence type="ECO:0000313" key="11">
    <source>
        <dbReference type="Proteomes" id="UP000315700"/>
    </source>
</evidence>
<feature type="transmembrane region" description="Helical" evidence="9">
    <location>
        <begin position="519"/>
        <end position="541"/>
    </location>
</feature>
<keyword evidence="7 9" id="KW-0472">Membrane</keyword>
<dbReference type="InterPro" id="IPR005279">
    <property type="entry name" value="Dipep/tripep_permease"/>
</dbReference>
<dbReference type="RefSeq" id="WP_145034538.1">
    <property type="nucleotide sequence ID" value="NZ_CP036271.1"/>
</dbReference>
<keyword evidence="6 9" id="KW-1133">Transmembrane helix</keyword>
<gene>
    <name evidence="10" type="primary">dtpT</name>
    <name evidence="10" type="ORF">Pan44_52240</name>
</gene>
<dbReference type="InterPro" id="IPR000109">
    <property type="entry name" value="POT_fam"/>
</dbReference>
<dbReference type="AlphaFoldDB" id="A0A517SLZ9"/>
<evidence type="ECO:0000313" key="10">
    <source>
        <dbReference type="EMBL" id="QDT57157.1"/>
    </source>
</evidence>
<dbReference type="GO" id="GO:0005886">
    <property type="term" value="C:plasma membrane"/>
    <property type="evidence" value="ECO:0007669"/>
    <property type="project" value="UniProtKB-SubCell"/>
</dbReference>
<sequence length="550" mass="59764">MAAVPAGPATETIDLPSDKTWLGHPVGLFLLFLVEMWERFSYYGMRALLVLYLIARTTGDENGFNPGRGWSESEASSLYGWYTGLAYLFPIFGGMIADKFIGTHRSMLVGGTLISIGHIILGISGLGDLEHSAAGMSLFITGLAAIVLGTGHFKPTVSVMVGQLYRQGDPRRDGAFTIFYMGINLGAFLCAFICGTLGEKVGWHWGFGSAAVGMILGMVIYMIGRPTFLGRIGEAPRQDAVRLSWMFLFISLALSAAFGWIYHAGALNALQEGIATLKAKPALWNTIVGATVLAIVGWAVMFIRKNAPEDRGPVATILIFMLFNAMFWLAFEQAGSSINVFTNDEVNREVPFFPVASVPGDPASPKVPFVVPTTWFQSVNAAFIILLAPIMSAIWVWLGRRKMNPSQPMKIFWGLSLLGFGYLFTVWAGVLALGDAKAPMWLIVATYFWHTVGELCVSPTGLSYVTKAAPKQYVSLLMGLYFVSSFIANLGGGLVAAQVEAVEKGEMKLPWSFGGRADFFFLFVVTSFGAAALVLAMTPWLKKMMRSTAD</sequence>
<organism evidence="10 11">
    <name type="scientific">Caulifigura coniformis</name>
    <dbReference type="NCBI Taxonomy" id="2527983"/>
    <lineage>
        <taxon>Bacteria</taxon>
        <taxon>Pseudomonadati</taxon>
        <taxon>Planctomycetota</taxon>
        <taxon>Planctomycetia</taxon>
        <taxon>Planctomycetales</taxon>
        <taxon>Planctomycetaceae</taxon>
        <taxon>Caulifigura</taxon>
    </lineage>
</organism>
<feature type="transmembrane region" description="Helical" evidence="9">
    <location>
        <begin position="40"/>
        <end position="59"/>
    </location>
</feature>
<dbReference type="NCBIfam" id="TIGR00924">
    <property type="entry name" value="yjdL_sub1_fam"/>
    <property type="match status" value="1"/>
</dbReference>
<feature type="transmembrane region" description="Helical" evidence="9">
    <location>
        <begin position="174"/>
        <end position="198"/>
    </location>
</feature>
<feature type="transmembrane region" description="Helical" evidence="9">
    <location>
        <begin position="108"/>
        <end position="127"/>
    </location>
</feature>
<dbReference type="GO" id="GO:0006857">
    <property type="term" value="P:oligopeptide transport"/>
    <property type="evidence" value="ECO:0007669"/>
    <property type="project" value="InterPro"/>
</dbReference>
<dbReference type="Gene3D" id="1.20.1250.20">
    <property type="entry name" value="MFS general substrate transporter like domains"/>
    <property type="match status" value="1"/>
</dbReference>
<dbReference type="FunCoup" id="A0A517SLZ9">
    <property type="interactions" value="164"/>
</dbReference>
<feature type="transmembrane region" description="Helical" evidence="9">
    <location>
        <begin position="474"/>
        <end position="499"/>
    </location>
</feature>
<dbReference type="Pfam" id="PF00854">
    <property type="entry name" value="PTR2"/>
    <property type="match status" value="2"/>
</dbReference>
<keyword evidence="2 8" id="KW-0813">Transport</keyword>
<dbReference type="InterPro" id="IPR018456">
    <property type="entry name" value="PTR2_symporter_CS"/>
</dbReference>
<dbReference type="Proteomes" id="UP000315700">
    <property type="component" value="Chromosome"/>
</dbReference>
<evidence type="ECO:0000256" key="6">
    <source>
        <dbReference type="ARBA" id="ARBA00022989"/>
    </source>
</evidence>
<dbReference type="InterPro" id="IPR036259">
    <property type="entry name" value="MFS_trans_sf"/>
</dbReference>
<feature type="transmembrane region" description="Helical" evidence="9">
    <location>
        <begin position="282"/>
        <end position="302"/>
    </location>
</feature>
<protein>
    <submittedName>
        <fullName evidence="10">Di-/tripeptide transporter</fullName>
    </submittedName>
</protein>
<accession>A0A517SLZ9</accession>
<feature type="transmembrane region" description="Helical" evidence="9">
    <location>
        <begin position="375"/>
        <end position="399"/>
    </location>
</feature>
<dbReference type="EMBL" id="CP036271">
    <property type="protein sequence ID" value="QDT57157.1"/>
    <property type="molecule type" value="Genomic_DNA"/>
</dbReference>
<feature type="transmembrane region" description="Helical" evidence="9">
    <location>
        <begin position="411"/>
        <end position="434"/>
    </location>
</feature>
<feature type="transmembrane region" description="Helical" evidence="9">
    <location>
        <begin position="204"/>
        <end position="223"/>
    </location>
</feature>
<feature type="transmembrane region" description="Helical" evidence="9">
    <location>
        <begin position="133"/>
        <end position="153"/>
    </location>
</feature>
<feature type="transmembrane region" description="Helical" evidence="9">
    <location>
        <begin position="79"/>
        <end position="96"/>
    </location>
</feature>